<dbReference type="InterPro" id="IPR007138">
    <property type="entry name" value="ABM_dom"/>
</dbReference>
<dbReference type="SUPFAM" id="SSF54909">
    <property type="entry name" value="Dimeric alpha+beta barrel"/>
    <property type="match status" value="1"/>
</dbReference>
<dbReference type="Proteomes" id="UP001163152">
    <property type="component" value="Chromosome"/>
</dbReference>
<dbReference type="GO" id="GO:0004497">
    <property type="term" value="F:monooxygenase activity"/>
    <property type="evidence" value="ECO:0007669"/>
    <property type="project" value="UniProtKB-KW"/>
</dbReference>
<dbReference type="RefSeq" id="WP_268608417.1">
    <property type="nucleotide sequence ID" value="NZ_CP113797.1"/>
</dbReference>
<keyword evidence="2" id="KW-0560">Oxidoreductase</keyword>
<protein>
    <submittedName>
        <fullName evidence="2">Quinol monooxygenase</fullName>
    </submittedName>
</protein>
<feature type="domain" description="ABM" evidence="1">
    <location>
        <begin position="3"/>
        <end position="91"/>
    </location>
</feature>
<dbReference type="KEGG" id="tsin:OXH18_17470"/>
<dbReference type="Gene3D" id="3.30.70.100">
    <property type="match status" value="1"/>
</dbReference>
<dbReference type="EMBL" id="CP113797">
    <property type="protein sequence ID" value="WAL58952.1"/>
    <property type="molecule type" value="Genomic_DNA"/>
</dbReference>
<accession>A0A9E9C8Y9</accession>
<dbReference type="InterPro" id="IPR011008">
    <property type="entry name" value="Dimeric_a/b-barrel"/>
</dbReference>
<keyword evidence="3" id="KW-1185">Reference proteome</keyword>
<sequence length="96" mass="11318">MSLTIIAKLKAKAGAEEHLYQELRRVIPLTIAEAGCITFDLHRSLDDPSLFMIYENWTDRAVWEDHMQTEYIQAFQTNTKEAIDDWDIFLLKRDEE</sequence>
<organism evidence="2 3">
    <name type="scientific">Thermocoleostomius sinensis A174</name>
    <dbReference type="NCBI Taxonomy" id="2016057"/>
    <lineage>
        <taxon>Bacteria</taxon>
        <taxon>Bacillati</taxon>
        <taxon>Cyanobacteriota</taxon>
        <taxon>Cyanophyceae</taxon>
        <taxon>Oculatellales</taxon>
        <taxon>Oculatellaceae</taxon>
        <taxon>Thermocoleostomius</taxon>
    </lineage>
</organism>
<keyword evidence="2" id="KW-0503">Monooxygenase</keyword>
<evidence type="ECO:0000313" key="2">
    <source>
        <dbReference type="EMBL" id="WAL58952.1"/>
    </source>
</evidence>
<reference evidence="2" key="1">
    <citation type="submission" date="2022-12" db="EMBL/GenBank/DDBJ databases">
        <title>Polyphasic identification of a Novel Hot-Spring Cyanobacterium Ocullathermofonsia sinensis gen nov. sp. nov. and Genomic Insights on its Adaptations to the Thermal Habitat.</title>
        <authorList>
            <person name="Daroch M."/>
            <person name="Tang J."/>
            <person name="Jiang Y."/>
        </authorList>
    </citation>
    <scope>NUCLEOTIDE SEQUENCE</scope>
    <source>
        <strain evidence="2">PKUAC-SCTA174</strain>
    </source>
</reference>
<evidence type="ECO:0000313" key="3">
    <source>
        <dbReference type="Proteomes" id="UP001163152"/>
    </source>
</evidence>
<dbReference type="PROSITE" id="PS51725">
    <property type="entry name" value="ABM"/>
    <property type="match status" value="1"/>
</dbReference>
<dbReference type="PANTHER" id="PTHR33336:SF3">
    <property type="entry name" value="ABM DOMAIN-CONTAINING PROTEIN"/>
    <property type="match status" value="1"/>
</dbReference>
<gene>
    <name evidence="2" type="ORF">OXH18_17470</name>
</gene>
<evidence type="ECO:0000259" key="1">
    <source>
        <dbReference type="PROSITE" id="PS51725"/>
    </source>
</evidence>
<dbReference type="AlphaFoldDB" id="A0A9E9C8Y9"/>
<dbReference type="InterPro" id="IPR050744">
    <property type="entry name" value="AI-2_Isomerase_LsrG"/>
</dbReference>
<dbReference type="Pfam" id="PF03992">
    <property type="entry name" value="ABM"/>
    <property type="match status" value="1"/>
</dbReference>
<name>A0A9E9C8Y9_9CYAN</name>
<dbReference type="PANTHER" id="PTHR33336">
    <property type="entry name" value="QUINOL MONOOXYGENASE YGIN-RELATED"/>
    <property type="match status" value="1"/>
</dbReference>
<proteinExistence type="predicted"/>